<keyword evidence="5" id="KW-1185">Reference proteome</keyword>
<keyword evidence="2" id="KW-0802">TPR repeat</keyword>
<dbReference type="AlphaFoldDB" id="A0A8H3IY73"/>
<evidence type="ECO:0000256" key="1">
    <source>
        <dbReference type="ARBA" id="ARBA00022737"/>
    </source>
</evidence>
<reference evidence="4" key="1">
    <citation type="submission" date="2021-03" db="EMBL/GenBank/DDBJ databases">
        <authorList>
            <person name="Tagirdzhanova G."/>
        </authorList>
    </citation>
    <scope>NUCLEOTIDE SEQUENCE</scope>
</reference>
<name>A0A8H3IY73_9LECA</name>
<dbReference type="OrthoDB" id="626167at2759"/>
<feature type="compositionally biased region" description="Basic and acidic residues" evidence="3">
    <location>
        <begin position="122"/>
        <end position="133"/>
    </location>
</feature>
<accession>A0A8H3IY73</accession>
<feature type="non-terminal residue" evidence="4">
    <location>
        <position position="1"/>
    </location>
</feature>
<evidence type="ECO:0008006" key="6">
    <source>
        <dbReference type="Google" id="ProtNLM"/>
    </source>
</evidence>
<dbReference type="InterPro" id="IPR011990">
    <property type="entry name" value="TPR-like_helical_dom_sf"/>
</dbReference>
<keyword evidence="1" id="KW-0677">Repeat</keyword>
<dbReference type="SUPFAM" id="SSF48452">
    <property type="entry name" value="TPR-like"/>
    <property type="match status" value="1"/>
</dbReference>
<organism evidence="4 5">
    <name type="scientific">Gomphillus americanus</name>
    <dbReference type="NCBI Taxonomy" id="1940652"/>
    <lineage>
        <taxon>Eukaryota</taxon>
        <taxon>Fungi</taxon>
        <taxon>Dikarya</taxon>
        <taxon>Ascomycota</taxon>
        <taxon>Pezizomycotina</taxon>
        <taxon>Lecanoromycetes</taxon>
        <taxon>OSLEUM clade</taxon>
        <taxon>Ostropomycetidae</taxon>
        <taxon>Ostropales</taxon>
        <taxon>Graphidaceae</taxon>
        <taxon>Gomphilloideae</taxon>
        <taxon>Gomphillus</taxon>
    </lineage>
</organism>
<feature type="region of interest" description="Disordered" evidence="3">
    <location>
        <begin position="116"/>
        <end position="151"/>
    </location>
</feature>
<proteinExistence type="predicted"/>
<dbReference type="PANTHER" id="PTHR45641:SF19">
    <property type="entry name" value="NEPHROCYSTIN-3"/>
    <property type="match status" value="1"/>
</dbReference>
<evidence type="ECO:0000256" key="3">
    <source>
        <dbReference type="SAM" id="MobiDB-lite"/>
    </source>
</evidence>
<dbReference type="Proteomes" id="UP000664169">
    <property type="component" value="Unassembled WGS sequence"/>
</dbReference>
<dbReference type="EMBL" id="CAJPDQ010000042">
    <property type="protein sequence ID" value="CAF9932064.1"/>
    <property type="molecule type" value="Genomic_DNA"/>
</dbReference>
<evidence type="ECO:0000313" key="5">
    <source>
        <dbReference type="Proteomes" id="UP000664169"/>
    </source>
</evidence>
<feature type="compositionally biased region" description="Polar residues" evidence="3">
    <location>
        <begin position="141"/>
        <end position="151"/>
    </location>
</feature>
<comment type="caution">
    <text evidence="4">The sequence shown here is derived from an EMBL/GenBank/DDBJ whole genome shotgun (WGS) entry which is preliminary data.</text>
</comment>
<dbReference type="PANTHER" id="PTHR45641">
    <property type="entry name" value="TETRATRICOPEPTIDE REPEAT PROTEIN (AFU_ORTHOLOGUE AFUA_6G03870)"/>
    <property type="match status" value="1"/>
</dbReference>
<gene>
    <name evidence="4" type="ORF">GOMPHAMPRED_006477</name>
</gene>
<dbReference type="Pfam" id="PF13374">
    <property type="entry name" value="TPR_10"/>
    <property type="match status" value="1"/>
</dbReference>
<evidence type="ECO:0000256" key="2">
    <source>
        <dbReference type="ARBA" id="ARBA00022803"/>
    </source>
</evidence>
<sequence length="151" mass="16561">LGAKHTSTFSTVNNLGNLYWDQGKLEEAEKMLLQALKGYKNALGLELVKTYIPALNTLWGLGDLYAKTKPDESRSMYVKALSGYTKVRGPSSDICITLKQSLDALDITKPVEMNLGSSARPGRCENEAEDQGKPRRPSHSHYAQTSEVGDA</sequence>
<protein>
    <recommendedName>
        <fullName evidence="6">Kinesin light chain</fullName>
    </recommendedName>
</protein>
<evidence type="ECO:0000313" key="4">
    <source>
        <dbReference type="EMBL" id="CAF9932064.1"/>
    </source>
</evidence>
<dbReference type="Gene3D" id="1.25.40.10">
    <property type="entry name" value="Tetratricopeptide repeat domain"/>
    <property type="match status" value="1"/>
</dbReference>